<reference evidence="1 2" key="2">
    <citation type="journal article" date="2022" name="Mol. Ecol. Resour.">
        <title>The genomes of chicory, endive, great burdock and yacon provide insights into Asteraceae paleo-polyploidization history and plant inulin production.</title>
        <authorList>
            <person name="Fan W."/>
            <person name="Wang S."/>
            <person name="Wang H."/>
            <person name="Wang A."/>
            <person name="Jiang F."/>
            <person name="Liu H."/>
            <person name="Zhao H."/>
            <person name="Xu D."/>
            <person name="Zhang Y."/>
        </authorList>
    </citation>
    <scope>NUCLEOTIDE SEQUENCE [LARGE SCALE GENOMIC DNA]</scope>
    <source>
        <strain evidence="2">cv. Yunnan</strain>
        <tissue evidence="1">Leaves</tissue>
    </source>
</reference>
<gene>
    <name evidence="1" type="ORF">L1987_59164</name>
</gene>
<organism evidence="1 2">
    <name type="scientific">Smallanthus sonchifolius</name>
    <dbReference type="NCBI Taxonomy" id="185202"/>
    <lineage>
        <taxon>Eukaryota</taxon>
        <taxon>Viridiplantae</taxon>
        <taxon>Streptophyta</taxon>
        <taxon>Embryophyta</taxon>
        <taxon>Tracheophyta</taxon>
        <taxon>Spermatophyta</taxon>
        <taxon>Magnoliopsida</taxon>
        <taxon>eudicotyledons</taxon>
        <taxon>Gunneridae</taxon>
        <taxon>Pentapetalae</taxon>
        <taxon>asterids</taxon>
        <taxon>campanulids</taxon>
        <taxon>Asterales</taxon>
        <taxon>Asteraceae</taxon>
        <taxon>Asteroideae</taxon>
        <taxon>Heliantheae alliance</taxon>
        <taxon>Millerieae</taxon>
        <taxon>Smallanthus</taxon>
    </lineage>
</organism>
<comment type="caution">
    <text evidence="1">The sequence shown here is derived from an EMBL/GenBank/DDBJ whole genome shotgun (WGS) entry which is preliminary data.</text>
</comment>
<evidence type="ECO:0000313" key="2">
    <source>
        <dbReference type="Proteomes" id="UP001056120"/>
    </source>
</evidence>
<protein>
    <submittedName>
        <fullName evidence="1">Uncharacterized protein</fullName>
    </submittedName>
</protein>
<keyword evidence="2" id="KW-1185">Reference proteome</keyword>
<name>A0ACB9D4R4_9ASTR</name>
<evidence type="ECO:0000313" key="1">
    <source>
        <dbReference type="EMBL" id="KAI3741490.1"/>
    </source>
</evidence>
<dbReference type="Proteomes" id="UP001056120">
    <property type="component" value="Linkage Group LG20"/>
</dbReference>
<sequence>MTPATEVKETECRYHNYCFTNRKNLEKKAINEPLADIELGFPPEPRVPELLPYPLLVLPIGNEETLKVTRMHEVQAASIGFGLFYNFGP</sequence>
<proteinExistence type="predicted"/>
<accession>A0ACB9D4R4</accession>
<dbReference type="EMBL" id="CM042037">
    <property type="protein sequence ID" value="KAI3741490.1"/>
    <property type="molecule type" value="Genomic_DNA"/>
</dbReference>
<reference evidence="2" key="1">
    <citation type="journal article" date="2022" name="Mol. Ecol. Resour.">
        <title>The genomes of chicory, endive, great burdock and yacon provide insights into Asteraceae palaeo-polyploidization history and plant inulin production.</title>
        <authorList>
            <person name="Fan W."/>
            <person name="Wang S."/>
            <person name="Wang H."/>
            <person name="Wang A."/>
            <person name="Jiang F."/>
            <person name="Liu H."/>
            <person name="Zhao H."/>
            <person name="Xu D."/>
            <person name="Zhang Y."/>
        </authorList>
    </citation>
    <scope>NUCLEOTIDE SEQUENCE [LARGE SCALE GENOMIC DNA]</scope>
    <source>
        <strain evidence="2">cv. Yunnan</strain>
    </source>
</reference>